<accession>A0A6C0J2K0</accession>
<evidence type="ECO:0000313" key="1">
    <source>
        <dbReference type="EMBL" id="QHT99552.1"/>
    </source>
</evidence>
<dbReference type="AlphaFoldDB" id="A0A6C0J2K0"/>
<proteinExistence type="predicted"/>
<dbReference type="EMBL" id="MN740310">
    <property type="protein sequence ID" value="QHT99552.1"/>
    <property type="molecule type" value="Genomic_DNA"/>
</dbReference>
<reference evidence="1" key="1">
    <citation type="journal article" date="2020" name="Nature">
        <title>Giant virus diversity and host interactions through global metagenomics.</title>
        <authorList>
            <person name="Schulz F."/>
            <person name="Roux S."/>
            <person name="Paez-Espino D."/>
            <person name="Jungbluth S."/>
            <person name="Walsh D.A."/>
            <person name="Denef V.J."/>
            <person name="McMahon K.D."/>
            <person name="Konstantinidis K.T."/>
            <person name="Eloe-Fadrosh E.A."/>
            <person name="Kyrpides N.C."/>
            <person name="Woyke T."/>
        </authorList>
    </citation>
    <scope>NUCLEOTIDE SEQUENCE</scope>
    <source>
        <strain evidence="1">GVMAG-M-3300025727-45</strain>
    </source>
</reference>
<sequence length="130" mass="15150">MKTVQFILLKAERGLNTPGVYALMETVEVEESQNLDDVMNGIIGKNLGQNLYEAVNFDENEEIKIFPAKNYQELVEKIEVTFVFNKPYEIIYVNENGNLVRHVANIESVMKYAEQEYEFNKYMCICSMFQ</sequence>
<name>A0A6C0J2K0_9ZZZZ</name>
<protein>
    <submittedName>
        <fullName evidence="1">Uncharacterized protein</fullName>
    </submittedName>
</protein>
<organism evidence="1">
    <name type="scientific">viral metagenome</name>
    <dbReference type="NCBI Taxonomy" id="1070528"/>
    <lineage>
        <taxon>unclassified sequences</taxon>
        <taxon>metagenomes</taxon>
        <taxon>organismal metagenomes</taxon>
    </lineage>
</organism>